<dbReference type="SUPFAM" id="SSF53955">
    <property type="entry name" value="Lysozyme-like"/>
    <property type="match status" value="1"/>
</dbReference>
<evidence type="ECO:0000256" key="1">
    <source>
        <dbReference type="ARBA" id="ARBA00009387"/>
    </source>
</evidence>
<proteinExistence type="inferred from homology"/>
<comment type="similarity">
    <text evidence="1">Belongs to the virb1 family.</text>
</comment>
<dbReference type="Proteomes" id="UP000202922">
    <property type="component" value="Unassembled WGS sequence"/>
</dbReference>
<evidence type="ECO:0000313" key="3">
    <source>
        <dbReference type="EMBL" id="SMX47392.1"/>
    </source>
</evidence>
<dbReference type="InterPro" id="IPR023346">
    <property type="entry name" value="Lysozyme-like_dom_sf"/>
</dbReference>
<dbReference type="Gene3D" id="1.10.530.10">
    <property type="match status" value="1"/>
</dbReference>
<dbReference type="OrthoDB" id="5945995at2"/>
<accession>A0A238KYW2</accession>
<dbReference type="RefSeq" id="WP_093968442.1">
    <property type="nucleotide sequence ID" value="NZ_FXYE01000002.1"/>
</dbReference>
<evidence type="ECO:0000259" key="2">
    <source>
        <dbReference type="Pfam" id="PF01464"/>
    </source>
</evidence>
<dbReference type="InterPro" id="IPR008258">
    <property type="entry name" value="Transglycosylase_SLT_dom_1"/>
</dbReference>
<dbReference type="EMBL" id="FXYE01000002">
    <property type="protein sequence ID" value="SMX47392.1"/>
    <property type="molecule type" value="Genomic_DNA"/>
</dbReference>
<feature type="domain" description="Transglycosylase SLT" evidence="2">
    <location>
        <begin position="100"/>
        <end position="160"/>
    </location>
</feature>
<evidence type="ECO:0000313" key="4">
    <source>
        <dbReference type="Proteomes" id="UP000202922"/>
    </source>
</evidence>
<reference evidence="4" key="1">
    <citation type="submission" date="2017-05" db="EMBL/GenBank/DDBJ databases">
        <authorList>
            <person name="Rodrigo-Torres L."/>
            <person name="Arahal R. D."/>
            <person name="Lucena T."/>
        </authorList>
    </citation>
    <scope>NUCLEOTIDE SEQUENCE [LARGE SCALE GENOMIC DNA]</scope>
    <source>
        <strain evidence="4">CECT 8621</strain>
    </source>
</reference>
<gene>
    <name evidence="3" type="ORF">COL8621_03426</name>
</gene>
<dbReference type="Pfam" id="PF01464">
    <property type="entry name" value="SLT"/>
    <property type="match status" value="1"/>
</dbReference>
<organism evidence="3 4">
    <name type="scientific">Actibacterium lipolyticum</name>
    <dbReference type="NCBI Taxonomy" id="1524263"/>
    <lineage>
        <taxon>Bacteria</taxon>
        <taxon>Pseudomonadati</taxon>
        <taxon>Pseudomonadota</taxon>
        <taxon>Alphaproteobacteria</taxon>
        <taxon>Rhodobacterales</taxon>
        <taxon>Roseobacteraceae</taxon>
        <taxon>Actibacterium</taxon>
    </lineage>
</organism>
<protein>
    <submittedName>
        <fullName evidence="3">Transglycosylase SLT domain protein</fullName>
    </submittedName>
</protein>
<dbReference type="AlphaFoldDB" id="A0A238KYW2"/>
<name>A0A238KYW2_9RHOB</name>
<sequence length="246" mass="26800">MARFSSQLKGIVIWIATIGATQSLADPSVLCDHAAQKASEAMGVPISVLKAISLTETGRKRGGEMRPWPWTVNMEGKGVWFDDPDSAKAYVYKHYKTGARSFDVGCFQLNYRWHGQNFSSIDEMFQPEPNALYAAQFLSDLYKEMGNWSAAAGAYHSRTKKYATRYRKRFDVFRAAFIHQDGTTPAPVPAAPPSAPTSAPAPVQVATRINKFPLLKTGQGARGLGSLVPITTTPSAGLFIRPQAGG</sequence>
<keyword evidence="4" id="KW-1185">Reference proteome</keyword>